<organism evidence="3 4">
    <name type="scientific">Phrynosoma platyrhinos</name>
    <name type="common">Desert horned lizard</name>
    <dbReference type="NCBI Taxonomy" id="52577"/>
    <lineage>
        <taxon>Eukaryota</taxon>
        <taxon>Metazoa</taxon>
        <taxon>Chordata</taxon>
        <taxon>Craniata</taxon>
        <taxon>Vertebrata</taxon>
        <taxon>Euteleostomi</taxon>
        <taxon>Lepidosauria</taxon>
        <taxon>Squamata</taxon>
        <taxon>Bifurcata</taxon>
        <taxon>Unidentata</taxon>
        <taxon>Episquamata</taxon>
        <taxon>Toxicofera</taxon>
        <taxon>Iguania</taxon>
        <taxon>Phrynosomatidae</taxon>
        <taxon>Phrynosomatinae</taxon>
        <taxon>Phrynosoma</taxon>
    </lineage>
</organism>
<dbReference type="Proteomes" id="UP000826234">
    <property type="component" value="Unassembled WGS sequence"/>
</dbReference>
<feature type="compositionally biased region" description="Basic and acidic residues" evidence="2">
    <location>
        <begin position="316"/>
        <end position="328"/>
    </location>
</feature>
<keyword evidence="4" id="KW-1185">Reference proteome</keyword>
<dbReference type="InterPro" id="IPR043247">
    <property type="entry name" value="CCDC183"/>
</dbReference>
<evidence type="ECO:0000313" key="4">
    <source>
        <dbReference type="Proteomes" id="UP000826234"/>
    </source>
</evidence>
<gene>
    <name evidence="3" type="ORF">JD844_005111</name>
</gene>
<evidence type="ECO:0000256" key="1">
    <source>
        <dbReference type="SAM" id="Coils"/>
    </source>
</evidence>
<feature type="region of interest" description="Disordered" evidence="2">
    <location>
        <begin position="310"/>
        <end position="363"/>
    </location>
</feature>
<reference evidence="3 4" key="1">
    <citation type="journal article" date="2022" name="Gigascience">
        <title>A chromosome-level genome assembly and annotation of the desert horned lizard, Phrynosoma platyrhinos, provides insight into chromosomal rearrangements among reptiles.</title>
        <authorList>
            <person name="Koochekian N."/>
            <person name="Ascanio A."/>
            <person name="Farleigh K."/>
            <person name="Card D.C."/>
            <person name="Schield D.R."/>
            <person name="Castoe T.A."/>
            <person name="Jezkova T."/>
        </authorList>
    </citation>
    <scope>NUCLEOTIDE SEQUENCE [LARGE SCALE GENOMIC DNA]</scope>
    <source>
        <strain evidence="3">NK-2021</strain>
    </source>
</reference>
<feature type="compositionally biased region" description="Basic residues" evidence="2">
    <location>
        <begin position="329"/>
        <end position="338"/>
    </location>
</feature>
<dbReference type="EMBL" id="JAIPUX010005291">
    <property type="protein sequence ID" value="KAH0615650.1"/>
    <property type="molecule type" value="Genomic_DNA"/>
</dbReference>
<evidence type="ECO:0000313" key="3">
    <source>
        <dbReference type="EMBL" id="KAH0615650.1"/>
    </source>
</evidence>
<keyword evidence="1" id="KW-0175">Coiled coil</keyword>
<dbReference type="PANTHER" id="PTHR47115:SF1">
    <property type="entry name" value="COILED-COIL DOMAIN-CONTAINING PROTEIN 183"/>
    <property type="match status" value="1"/>
</dbReference>
<evidence type="ECO:0000256" key="2">
    <source>
        <dbReference type="SAM" id="MobiDB-lite"/>
    </source>
</evidence>
<feature type="coiled-coil region" evidence="1">
    <location>
        <begin position="215"/>
        <end position="256"/>
    </location>
</feature>
<name>A0ABQ7SE98_PHRPL</name>
<dbReference type="PANTHER" id="PTHR47115">
    <property type="entry name" value="COILED-COIL DOMAIN-CONTAINING PROTEIN 183"/>
    <property type="match status" value="1"/>
</dbReference>
<accession>A0ABQ7SE98</accession>
<feature type="compositionally biased region" description="Low complexity" evidence="2">
    <location>
        <begin position="353"/>
        <end position="363"/>
    </location>
</feature>
<protein>
    <submittedName>
        <fullName evidence="3">Uncharacterized protein</fullName>
    </submittedName>
</protein>
<comment type="caution">
    <text evidence="3">The sequence shown here is derived from an EMBL/GenBank/DDBJ whole genome shotgun (WGS) entry which is preliminary data.</text>
</comment>
<proteinExistence type="predicted"/>
<sequence length="363" mass="42401">MGHHDLCPPHFVFLVREMRMNPTSPQPKPSPFLVPQLIRGLENNIEKMRVKIMTAEKTYGLYLKMVTVLRDEVSYLPLILDDLEQRVSDYPVKLQGMKICNMDEIEAMERAKEDMLDARSARAAGRKFRETLLSLQKKQLEKIHVKDATERHRRMLARRDMTMDFPSLGGREVSKGAKLEASKAQIEYQGLVISEVEKIKSAVKCSHLWDIAGRFMAQKKSEENLQQQIEESEKKCKGLKAQLKELELEQAELKFHQNPQALRRFEMDLQFIRWRKKAHFGLVGTFVEVRNFLEKSIKDERQNLRISYEEDEDDYREVPPEGRKEAGPRWRRPSSSRLRRMEARREEEEEGAEALGGAFSRGE</sequence>